<evidence type="ECO:0000256" key="9">
    <source>
        <dbReference type="ARBA" id="ARBA00023172"/>
    </source>
</evidence>
<keyword evidence="10" id="KW-0234">DNA repair</keyword>
<dbReference type="InterPro" id="IPR000977">
    <property type="entry name" value="DNA_ligase_ATP-dep"/>
</dbReference>
<evidence type="ECO:0000256" key="5">
    <source>
        <dbReference type="ARBA" id="ARBA00022741"/>
    </source>
</evidence>
<keyword evidence="4" id="KW-0479">Metal-binding</keyword>
<sequence>MDFIRIAEIFDKIDKENITGRIELTNIVAKFIADVSDEDLQIVLLFFQGKTFPIWSNKELGIAENLVVKALSKTTGWKEERIKDKIREEGDLGNVAGKILSKRIQHSLFSSETENLTLKEVSECFQKISECAGGGSQDKKMQLMYKILSKATETEAKFFIRLLLGEMRVGIGEGVIRDAIAKAFEVEPDLVERGYYLISDIGEVARIAKNEGNKGLENIVPEIGVPVRVMLAQKVDGVKIALDEFGKCAFEVKYDGMRIQIQKNKDKIYLFTRRLENVTAQFPEIVKAVKENVKADSVIMEGETVAIRGIGEGGTEQGNDSERRRPRVFQALSRRIKRKYDIGEIAIKIPVEINLFDILYLNGKSLLNEKFEDRRKILENTVMTTETFRLAEQIITDNVEDAEKFYSYALKLGHEGVMSKKLDAVYQAGSRVGYMYKIKPLMETLDVVIVGGTWGEGRRAQWLASFLLAVRDTETNKFLTIGRIGTGFTDEEFKEMTENLRELITREEGKDVEISPSIVIEVAYEEIQKSPSYTSGYALRFPRLVRFRDDKSQEEADTIERIKKLSEQEIG</sequence>
<dbReference type="EMBL" id="CCXY01000077">
    <property type="protein sequence ID" value="CEG11771.1"/>
    <property type="molecule type" value="Genomic_DNA"/>
</dbReference>
<dbReference type="GO" id="GO:0006281">
    <property type="term" value="P:DNA repair"/>
    <property type="evidence" value="ECO:0007669"/>
    <property type="project" value="UniProtKB-KW"/>
</dbReference>
<dbReference type="GO" id="GO:0046872">
    <property type="term" value="F:metal ion binding"/>
    <property type="evidence" value="ECO:0007669"/>
    <property type="project" value="UniProtKB-KW"/>
</dbReference>
<dbReference type="Gene3D" id="1.10.3260.10">
    <property type="entry name" value="DNA ligase, ATP-dependent, N-terminal domain"/>
    <property type="match status" value="1"/>
</dbReference>
<dbReference type="SUPFAM" id="SSF117018">
    <property type="entry name" value="ATP-dependent DNA ligase DNA-binding domain"/>
    <property type="match status" value="1"/>
</dbReference>
<dbReference type="NCBIfam" id="TIGR00574">
    <property type="entry name" value="dnl1"/>
    <property type="match status" value="1"/>
</dbReference>
<dbReference type="InterPro" id="IPR012308">
    <property type="entry name" value="DNA_ligase_ATP-dep_N"/>
</dbReference>
<dbReference type="PROSITE" id="PS50160">
    <property type="entry name" value="DNA_LIGASE_A3"/>
    <property type="match status" value="1"/>
</dbReference>
<dbReference type="GO" id="GO:0003677">
    <property type="term" value="F:DNA binding"/>
    <property type="evidence" value="ECO:0007669"/>
    <property type="project" value="InterPro"/>
</dbReference>
<evidence type="ECO:0000256" key="10">
    <source>
        <dbReference type="ARBA" id="ARBA00023204"/>
    </source>
</evidence>
<gene>
    <name evidence="13" type="primary">lig</name>
    <name evidence="13" type="ORF">MSIBF_A1680002</name>
</gene>
<dbReference type="GO" id="GO:0006310">
    <property type="term" value="P:DNA recombination"/>
    <property type="evidence" value="ECO:0007669"/>
    <property type="project" value="UniProtKB-KW"/>
</dbReference>
<dbReference type="PANTHER" id="PTHR45674:SF7">
    <property type="entry name" value="DNA LIGASE"/>
    <property type="match status" value="1"/>
</dbReference>
<dbReference type="GO" id="GO:0006273">
    <property type="term" value="P:lagging strand elongation"/>
    <property type="evidence" value="ECO:0007669"/>
    <property type="project" value="TreeGrafter"/>
</dbReference>
<evidence type="ECO:0000256" key="6">
    <source>
        <dbReference type="ARBA" id="ARBA00022763"/>
    </source>
</evidence>
<evidence type="ECO:0000256" key="11">
    <source>
        <dbReference type="ARBA" id="ARBA00023306"/>
    </source>
</evidence>
<keyword evidence="3" id="KW-0235">DNA replication</keyword>
<name>A0A098E8D7_9ZZZZ</name>
<dbReference type="FunFam" id="2.40.50.140:FF:000163">
    <property type="entry name" value="Probable DNA ligase"/>
    <property type="match status" value="1"/>
</dbReference>
<dbReference type="GO" id="GO:0005524">
    <property type="term" value="F:ATP binding"/>
    <property type="evidence" value="ECO:0007669"/>
    <property type="project" value="UniProtKB-KW"/>
</dbReference>
<keyword evidence="1 13" id="KW-0436">Ligase</keyword>
<protein>
    <submittedName>
        <fullName evidence="13">DNA ligase</fullName>
        <ecNumber evidence="13">6.5.1.1</ecNumber>
    </submittedName>
</protein>
<dbReference type="SUPFAM" id="SSF50249">
    <property type="entry name" value="Nucleic acid-binding proteins"/>
    <property type="match status" value="1"/>
</dbReference>
<evidence type="ECO:0000256" key="1">
    <source>
        <dbReference type="ARBA" id="ARBA00022598"/>
    </source>
</evidence>
<accession>A0A098E8D7</accession>
<dbReference type="GO" id="GO:0071897">
    <property type="term" value="P:DNA biosynthetic process"/>
    <property type="evidence" value="ECO:0007669"/>
    <property type="project" value="InterPro"/>
</dbReference>
<keyword evidence="6" id="KW-0227">DNA damage</keyword>
<feature type="domain" description="ATP-dependent DNA ligase family profile" evidence="12">
    <location>
        <begin position="344"/>
        <end position="472"/>
    </location>
</feature>
<dbReference type="InterPro" id="IPR012309">
    <property type="entry name" value="DNA_ligase_ATP-dep_C"/>
</dbReference>
<evidence type="ECO:0000256" key="8">
    <source>
        <dbReference type="ARBA" id="ARBA00022842"/>
    </source>
</evidence>
<dbReference type="InterPro" id="IPR036599">
    <property type="entry name" value="DNA_ligase_N_sf"/>
</dbReference>
<keyword evidence="9" id="KW-0233">DNA recombination</keyword>
<dbReference type="SUPFAM" id="SSF56091">
    <property type="entry name" value="DNA ligase/mRNA capping enzyme, catalytic domain"/>
    <property type="match status" value="1"/>
</dbReference>
<dbReference type="InterPro" id="IPR012310">
    <property type="entry name" value="DNA_ligase_ATP-dep_cent"/>
</dbReference>
<evidence type="ECO:0000256" key="4">
    <source>
        <dbReference type="ARBA" id="ARBA00022723"/>
    </source>
</evidence>
<dbReference type="Pfam" id="PF04679">
    <property type="entry name" value="DNA_ligase_A_C"/>
    <property type="match status" value="1"/>
</dbReference>
<evidence type="ECO:0000313" key="13">
    <source>
        <dbReference type="EMBL" id="CEG11771.1"/>
    </source>
</evidence>
<dbReference type="InterPro" id="IPR022865">
    <property type="entry name" value="DNA_ligae_ATP-dep_bac/arc"/>
</dbReference>
<dbReference type="PANTHER" id="PTHR45674">
    <property type="entry name" value="DNA LIGASE 1/3 FAMILY MEMBER"/>
    <property type="match status" value="1"/>
</dbReference>
<keyword evidence="7" id="KW-0067">ATP-binding</keyword>
<dbReference type="InterPro" id="IPR012340">
    <property type="entry name" value="NA-bd_OB-fold"/>
</dbReference>
<dbReference type="FunFam" id="1.10.3260.10:FF:000007">
    <property type="entry name" value="DNA ligase"/>
    <property type="match status" value="1"/>
</dbReference>
<evidence type="ECO:0000259" key="12">
    <source>
        <dbReference type="PROSITE" id="PS50160"/>
    </source>
</evidence>
<dbReference type="Pfam" id="PF04675">
    <property type="entry name" value="DNA_ligase_A_N"/>
    <property type="match status" value="1"/>
</dbReference>
<dbReference type="GO" id="GO:0003910">
    <property type="term" value="F:DNA ligase (ATP) activity"/>
    <property type="evidence" value="ECO:0007669"/>
    <property type="project" value="UniProtKB-EC"/>
</dbReference>
<organism evidence="13">
    <name type="scientific">groundwater metagenome</name>
    <dbReference type="NCBI Taxonomy" id="717931"/>
    <lineage>
        <taxon>unclassified sequences</taxon>
        <taxon>metagenomes</taxon>
        <taxon>ecological metagenomes</taxon>
    </lineage>
</organism>
<dbReference type="GO" id="GO:0051301">
    <property type="term" value="P:cell division"/>
    <property type="evidence" value="ECO:0007669"/>
    <property type="project" value="UniProtKB-KW"/>
</dbReference>
<dbReference type="CDD" id="cd07901">
    <property type="entry name" value="Adenylation_DNA_ligase_Arch_LigB"/>
    <property type="match status" value="1"/>
</dbReference>
<keyword evidence="8" id="KW-0460">Magnesium</keyword>
<reference evidence="13" key="1">
    <citation type="submission" date="2014-09" db="EMBL/GenBank/DDBJ databases">
        <authorList>
            <person name="Probst J Alexander"/>
        </authorList>
    </citation>
    <scope>NUCLEOTIDE SEQUENCE</scope>
</reference>
<dbReference type="InterPro" id="IPR016059">
    <property type="entry name" value="DNA_ligase_ATP-dep_CS"/>
</dbReference>
<proteinExistence type="inferred from homology"/>
<evidence type="ECO:0000256" key="2">
    <source>
        <dbReference type="ARBA" id="ARBA00022618"/>
    </source>
</evidence>
<dbReference type="Gene3D" id="3.30.470.30">
    <property type="entry name" value="DNA ligase/mRNA capping enzyme"/>
    <property type="match status" value="1"/>
</dbReference>
<dbReference type="EC" id="6.5.1.1" evidence="13"/>
<dbReference type="InterPro" id="IPR050191">
    <property type="entry name" value="ATP-dep_DNA_ligase"/>
</dbReference>
<dbReference type="HAMAP" id="MF_00407">
    <property type="entry name" value="DNA_ligase"/>
    <property type="match status" value="1"/>
</dbReference>
<evidence type="ECO:0000256" key="7">
    <source>
        <dbReference type="ARBA" id="ARBA00022840"/>
    </source>
</evidence>
<keyword evidence="11" id="KW-0131">Cell cycle</keyword>
<dbReference type="PROSITE" id="PS00697">
    <property type="entry name" value="DNA_LIGASE_A1"/>
    <property type="match status" value="1"/>
</dbReference>
<dbReference type="CDD" id="cd07972">
    <property type="entry name" value="OBF_DNA_ligase_Arch_LigB"/>
    <property type="match status" value="1"/>
</dbReference>
<evidence type="ECO:0000256" key="3">
    <source>
        <dbReference type="ARBA" id="ARBA00022705"/>
    </source>
</evidence>
<keyword evidence="5" id="KW-0547">Nucleotide-binding</keyword>
<dbReference type="AlphaFoldDB" id="A0A098E8D7"/>
<dbReference type="Pfam" id="PF01068">
    <property type="entry name" value="DNA_ligase_A_M"/>
    <property type="match status" value="1"/>
</dbReference>
<dbReference type="Gene3D" id="2.40.50.140">
    <property type="entry name" value="Nucleic acid-binding proteins"/>
    <property type="match status" value="1"/>
</dbReference>
<keyword evidence="2" id="KW-0132">Cell division</keyword>